<proteinExistence type="predicted"/>
<comment type="caution">
    <text evidence="1">The sequence shown here is derived from an EMBL/GenBank/DDBJ whole genome shotgun (WGS) entry which is preliminary data.</text>
</comment>
<protein>
    <submittedName>
        <fullName evidence="1">Uncharacterized protein</fullName>
    </submittedName>
</protein>
<evidence type="ECO:0000313" key="1">
    <source>
        <dbReference type="EMBL" id="GAG32572.1"/>
    </source>
</evidence>
<name>X0XAZ4_9ZZZZ</name>
<organism evidence="1">
    <name type="scientific">marine sediment metagenome</name>
    <dbReference type="NCBI Taxonomy" id="412755"/>
    <lineage>
        <taxon>unclassified sequences</taxon>
        <taxon>metagenomes</taxon>
        <taxon>ecological metagenomes</taxon>
    </lineage>
</organism>
<reference evidence="1" key="1">
    <citation type="journal article" date="2014" name="Front. Microbiol.">
        <title>High frequency of phylogenetically diverse reductive dehalogenase-homologous genes in deep subseafloor sedimentary metagenomes.</title>
        <authorList>
            <person name="Kawai M."/>
            <person name="Futagami T."/>
            <person name="Toyoda A."/>
            <person name="Takaki Y."/>
            <person name="Nishi S."/>
            <person name="Hori S."/>
            <person name="Arai W."/>
            <person name="Tsubouchi T."/>
            <person name="Morono Y."/>
            <person name="Uchiyama I."/>
            <person name="Ito T."/>
            <person name="Fujiyama A."/>
            <person name="Inagaki F."/>
            <person name="Takami H."/>
        </authorList>
    </citation>
    <scope>NUCLEOTIDE SEQUENCE</scope>
    <source>
        <strain evidence="1">Expedition CK06-06</strain>
    </source>
</reference>
<accession>X0XAZ4</accession>
<dbReference type="EMBL" id="BARS01041471">
    <property type="protein sequence ID" value="GAG32572.1"/>
    <property type="molecule type" value="Genomic_DNA"/>
</dbReference>
<gene>
    <name evidence="1" type="ORF">S01H1_63063</name>
</gene>
<sequence>MWCGLGTVPGDTVPAEALQRAVEFRELGCPAELPGWTWRAVRWFFDHRDGRGLPSTWQQMPEWWRDCFRVLASEDSAISRHSAKQRELTNGGGKT</sequence>
<dbReference type="AlphaFoldDB" id="X0XAZ4"/>